<evidence type="ECO:0000313" key="4">
    <source>
        <dbReference type="Proteomes" id="UP000198778"/>
    </source>
</evidence>
<reference evidence="4" key="1">
    <citation type="submission" date="2016-10" db="EMBL/GenBank/DDBJ databases">
        <authorList>
            <person name="Varghese N."/>
            <person name="Submissions S."/>
        </authorList>
    </citation>
    <scope>NUCLEOTIDE SEQUENCE [LARGE SCALE GENOMIC DNA]</scope>
    <source>
        <strain evidence="4">CGMCC 1.10369</strain>
    </source>
</reference>
<feature type="domain" description="General stress protein 17M-like" evidence="2">
    <location>
        <begin position="4"/>
        <end position="116"/>
    </location>
</feature>
<gene>
    <name evidence="3" type="ORF">SAMN04488053_103187</name>
</gene>
<evidence type="ECO:0000259" key="2">
    <source>
        <dbReference type="Pfam" id="PF11181"/>
    </source>
</evidence>
<dbReference type="InterPro" id="IPR025889">
    <property type="entry name" value="GSP17M-like_dom"/>
</dbReference>
<feature type="region of interest" description="Disordered" evidence="1">
    <location>
        <begin position="124"/>
        <end position="177"/>
    </location>
</feature>
<accession>A0A1H0E344</accession>
<evidence type="ECO:0000256" key="1">
    <source>
        <dbReference type="SAM" id="MobiDB-lite"/>
    </source>
</evidence>
<dbReference type="EMBL" id="FNIL01000003">
    <property type="protein sequence ID" value="SDN76805.1"/>
    <property type="molecule type" value="Genomic_DNA"/>
</dbReference>
<dbReference type="Proteomes" id="UP000198778">
    <property type="component" value="Unassembled WGS sequence"/>
</dbReference>
<dbReference type="RefSeq" id="WP_090842164.1">
    <property type="nucleotide sequence ID" value="NZ_FNIL01000003.1"/>
</dbReference>
<dbReference type="Pfam" id="PF11181">
    <property type="entry name" value="YflT"/>
    <property type="match status" value="1"/>
</dbReference>
<keyword evidence="4" id="KW-1185">Reference proteome</keyword>
<evidence type="ECO:0000313" key="3">
    <source>
        <dbReference type="EMBL" id="SDN76805.1"/>
    </source>
</evidence>
<dbReference type="OrthoDB" id="2678178at2"/>
<protein>
    <submittedName>
        <fullName evidence="3">Heat induced stress protein YflT</fullName>
    </submittedName>
</protein>
<proteinExistence type="predicted"/>
<dbReference type="STRING" id="745820.SAMN04488053_103187"/>
<organism evidence="3 4">
    <name type="scientific">Alkalicoccus daliensis</name>
    <dbReference type="NCBI Taxonomy" id="745820"/>
    <lineage>
        <taxon>Bacteria</taxon>
        <taxon>Bacillati</taxon>
        <taxon>Bacillota</taxon>
        <taxon>Bacilli</taxon>
        <taxon>Bacillales</taxon>
        <taxon>Bacillaceae</taxon>
        <taxon>Alkalicoccus</taxon>
    </lineage>
</organism>
<name>A0A1H0E344_9BACI</name>
<dbReference type="AlphaFoldDB" id="A0A1H0E344"/>
<sequence length="177" mass="19367">MSKQVVGAFDSESQVIEVVERLESEGHRAEDITLIAKDVDTTSWLRKETSAHVDTAEGHVAPGESGEPSFWEKVKAAFKGDTTLHGRDPDNIHKELTEFGLTQEQAEKHESDVKNGKVLIMAPHEPARGLGAESEIGENDKNEKNVGAPPYGEGTSRAGDPLNPQNPPTDEDKREKF</sequence>